<dbReference type="Gene3D" id="1.20.120.1900">
    <property type="entry name" value="Gamma-tubulin complex, C-terminal domain"/>
    <property type="match status" value="1"/>
</dbReference>
<dbReference type="PANTHER" id="PTHR19302">
    <property type="entry name" value="GAMMA TUBULIN COMPLEX PROTEIN"/>
    <property type="match status" value="1"/>
</dbReference>
<protein>
    <recommendedName>
        <fullName evidence="5">Gamma-tubulin complex component</fullName>
    </recommendedName>
</protein>
<dbReference type="GO" id="GO:0000930">
    <property type="term" value="C:gamma-tubulin complex"/>
    <property type="evidence" value="ECO:0007669"/>
    <property type="project" value="TreeGrafter"/>
</dbReference>
<dbReference type="OMA" id="GCSFANC"/>
<gene>
    <name evidence="8" type="ORF">RDWZM_001537</name>
</gene>
<dbReference type="InterPro" id="IPR040457">
    <property type="entry name" value="GCP_C"/>
</dbReference>
<evidence type="ECO:0000256" key="5">
    <source>
        <dbReference type="RuleBase" id="RU363050"/>
    </source>
</evidence>
<accession>A0A9Q0MEL8</accession>
<dbReference type="GO" id="GO:0051011">
    <property type="term" value="F:microtubule minus-end binding"/>
    <property type="evidence" value="ECO:0007669"/>
    <property type="project" value="TreeGrafter"/>
</dbReference>
<evidence type="ECO:0000256" key="3">
    <source>
        <dbReference type="ARBA" id="ARBA00022701"/>
    </source>
</evidence>
<keyword evidence="3 5" id="KW-0493">Microtubule</keyword>
<dbReference type="GO" id="GO:0000922">
    <property type="term" value="C:spindle pole"/>
    <property type="evidence" value="ECO:0007669"/>
    <property type="project" value="InterPro"/>
</dbReference>
<keyword evidence="9" id="KW-1185">Reference proteome</keyword>
<dbReference type="GO" id="GO:0005874">
    <property type="term" value="C:microtubule"/>
    <property type="evidence" value="ECO:0007669"/>
    <property type="project" value="UniProtKB-KW"/>
</dbReference>
<comment type="subcellular location">
    <subcellularLocation>
        <location evidence="5">Cytoplasm</location>
        <location evidence="5">Cytoskeleton</location>
        <location evidence="5">Microtubule organizing center</location>
    </subcellularLocation>
</comment>
<feature type="domain" description="Gamma tubulin complex component C-terminal" evidence="6">
    <location>
        <begin position="409"/>
        <end position="726"/>
    </location>
</feature>
<organism evidence="8 9">
    <name type="scientific">Blomia tropicalis</name>
    <name type="common">Mite</name>
    <dbReference type="NCBI Taxonomy" id="40697"/>
    <lineage>
        <taxon>Eukaryota</taxon>
        <taxon>Metazoa</taxon>
        <taxon>Ecdysozoa</taxon>
        <taxon>Arthropoda</taxon>
        <taxon>Chelicerata</taxon>
        <taxon>Arachnida</taxon>
        <taxon>Acari</taxon>
        <taxon>Acariformes</taxon>
        <taxon>Sarcoptiformes</taxon>
        <taxon>Astigmata</taxon>
        <taxon>Glycyphagoidea</taxon>
        <taxon>Echimyopodidae</taxon>
        <taxon>Blomia</taxon>
    </lineage>
</organism>
<dbReference type="GO" id="GO:0007020">
    <property type="term" value="P:microtubule nucleation"/>
    <property type="evidence" value="ECO:0007669"/>
    <property type="project" value="InterPro"/>
</dbReference>
<comment type="similarity">
    <text evidence="1 5">Belongs to the TUBGCP family.</text>
</comment>
<evidence type="ECO:0000313" key="8">
    <source>
        <dbReference type="EMBL" id="KAJ6222992.1"/>
    </source>
</evidence>
<dbReference type="Pfam" id="PF04130">
    <property type="entry name" value="GCP_C_terminal"/>
    <property type="match status" value="1"/>
</dbReference>
<dbReference type="GO" id="GO:0043015">
    <property type="term" value="F:gamma-tubulin binding"/>
    <property type="evidence" value="ECO:0007669"/>
    <property type="project" value="InterPro"/>
</dbReference>
<evidence type="ECO:0000259" key="7">
    <source>
        <dbReference type="Pfam" id="PF17681"/>
    </source>
</evidence>
<evidence type="ECO:0000256" key="4">
    <source>
        <dbReference type="ARBA" id="ARBA00023212"/>
    </source>
</evidence>
<dbReference type="AlphaFoldDB" id="A0A9Q0MEL8"/>
<dbReference type="Proteomes" id="UP001142055">
    <property type="component" value="Chromosome 1"/>
</dbReference>
<sequence length="731" mass="85733">MQSSQQKCDLYKDNDEFNQKYKFIKSKNLNKVDSYVHLLSRIRNDKNMAFKITTLSNNTFEQPSFNEINSSNQNTKEQNNILSSDTMSLDYHPLEWNIDKSEGFGTLGTNSFKRQEQLLMRDLLYILSGIEGKYIRVQKTENAVKFILDSSTDINLSGIVNNILVIGEHYSDVVRYIEWSNTNNSLVNQALVAAIRKHHLKYLTMISHLEELLMKNQLFLQQMNYILLPFIHTISFLSDITKTIYRNQCYGGPILTVLHEKIMAIKSGPTVVFDLGLALIRQACVPYFEILKDCYMDDTFLNNEGEEDHFDQRFKIVSDKIPTFIKKYETIIYKTGKYQTFIKQLMANQRKLVTNNDIGNQNNQDNLPIETDLDLSYSLCEATYATSILSIHEKASSLLLRILLHESSLIETFNAGKHYMLCSKADFINSFICKTKNILKCKQIDLPRYTKKSLETIMLNEIDNSVNSIDRSFWKNENVQIEYIDQTLSNQLELINQSSEFKYLGVEKNSIYCYESFTLKFEVAFPLSQIYTKKSIIYYKLLFRFIFLLRYAQIQLEDEHKSTSMVLKWNPKNDDNIKFNALLRKSSILRFKMINLIRNLHHYFMSQVIEIKFEQFLSKVAKCSSSIDAVIEYHEKCLQDCFQDCFLSNKDISSLIINLLDCIQMFHSSEVNNNFNEFEYDFMLKSVEQSCQQFDSLMMQLFKHLNNDSRIECRFVARLLDFNNFYVDLYN</sequence>
<evidence type="ECO:0000259" key="6">
    <source>
        <dbReference type="Pfam" id="PF04130"/>
    </source>
</evidence>
<keyword evidence="4 5" id="KW-0206">Cytoskeleton</keyword>
<evidence type="ECO:0000313" key="9">
    <source>
        <dbReference type="Proteomes" id="UP001142055"/>
    </source>
</evidence>
<keyword evidence="2 5" id="KW-0963">Cytoplasm</keyword>
<dbReference type="PANTHER" id="PTHR19302:SF13">
    <property type="entry name" value="GAMMA-TUBULIN COMPLEX COMPONENT 2"/>
    <property type="match status" value="1"/>
</dbReference>
<dbReference type="InterPro" id="IPR007259">
    <property type="entry name" value="GCP"/>
</dbReference>
<name>A0A9Q0MEL8_BLOTA</name>
<reference evidence="8" key="1">
    <citation type="submission" date="2022-12" db="EMBL/GenBank/DDBJ databases">
        <title>Genome assemblies of Blomia tropicalis.</title>
        <authorList>
            <person name="Cui Y."/>
        </authorList>
    </citation>
    <scope>NUCLEOTIDE SEQUENCE</scope>
    <source>
        <tissue evidence="8">Adult mites</tissue>
    </source>
</reference>
<feature type="domain" description="Gamma tubulin complex component protein N-terminal" evidence="7">
    <location>
        <begin position="120"/>
        <end position="406"/>
    </location>
</feature>
<dbReference type="InterPro" id="IPR041470">
    <property type="entry name" value="GCP_N"/>
</dbReference>
<dbReference type="InterPro" id="IPR042241">
    <property type="entry name" value="GCP_C_sf"/>
</dbReference>
<dbReference type="GO" id="GO:0031122">
    <property type="term" value="P:cytoplasmic microtubule organization"/>
    <property type="evidence" value="ECO:0007669"/>
    <property type="project" value="TreeGrafter"/>
</dbReference>
<dbReference type="EMBL" id="JAPWDV010000001">
    <property type="protein sequence ID" value="KAJ6222992.1"/>
    <property type="molecule type" value="Genomic_DNA"/>
</dbReference>
<dbReference type="GO" id="GO:0051225">
    <property type="term" value="P:spindle assembly"/>
    <property type="evidence" value="ECO:0007669"/>
    <property type="project" value="TreeGrafter"/>
</dbReference>
<proteinExistence type="inferred from homology"/>
<comment type="caution">
    <text evidence="8">The sequence shown here is derived from an EMBL/GenBank/DDBJ whole genome shotgun (WGS) entry which is preliminary data.</text>
</comment>
<dbReference type="GO" id="GO:0051321">
    <property type="term" value="P:meiotic cell cycle"/>
    <property type="evidence" value="ECO:0007669"/>
    <property type="project" value="TreeGrafter"/>
</dbReference>
<dbReference type="Pfam" id="PF17681">
    <property type="entry name" value="GCP_N_terminal"/>
    <property type="match status" value="1"/>
</dbReference>
<dbReference type="GO" id="GO:0000278">
    <property type="term" value="P:mitotic cell cycle"/>
    <property type="evidence" value="ECO:0007669"/>
    <property type="project" value="TreeGrafter"/>
</dbReference>
<evidence type="ECO:0000256" key="1">
    <source>
        <dbReference type="ARBA" id="ARBA00010337"/>
    </source>
</evidence>
<evidence type="ECO:0000256" key="2">
    <source>
        <dbReference type="ARBA" id="ARBA00022490"/>
    </source>
</evidence>